<evidence type="ECO:0000313" key="8">
    <source>
        <dbReference type="EMBL" id="GAA0613986.1"/>
    </source>
</evidence>
<name>A0ABN1GLF3_9BACI</name>
<comment type="similarity">
    <text evidence="5">Belongs to the Rap family.</text>
</comment>
<dbReference type="Pfam" id="PF13374">
    <property type="entry name" value="TPR_10"/>
    <property type="match status" value="1"/>
</dbReference>
<dbReference type="Pfam" id="PF13181">
    <property type="entry name" value="TPR_8"/>
    <property type="match status" value="3"/>
</dbReference>
<evidence type="ECO:0000256" key="1">
    <source>
        <dbReference type="ARBA" id="ARBA00004496"/>
    </source>
</evidence>
<dbReference type="PROSITE" id="PS50005">
    <property type="entry name" value="TPR"/>
    <property type="match status" value="2"/>
</dbReference>
<dbReference type="SUPFAM" id="SSF48452">
    <property type="entry name" value="TPR-like"/>
    <property type="match status" value="1"/>
</dbReference>
<keyword evidence="3" id="KW-0677">Repeat</keyword>
<dbReference type="InterPro" id="IPR019734">
    <property type="entry name" value="TPR_rpt"/>
</dbReference>
<dbReference type="Gene3D" id="1.25.40.10">
    <property type="entry name" value="Tetratricopeptide repeat domain"/>
    <property type="match status" value="2"/>
</dbReference>
<dbReference type="PANTHER" id="PTHR46630">
    <property type="entry name" value="TETRATRICOPEPTIDE REPEAT PROTEIN 29"/>
    <property type="match status" value="1"/>
</dbReference>
<evidence type="ECO:0000256" key="3">
    <source>
        <dbReference type="ARBA" id="ARBA00022737"/>
    </source>
</evidence>
<evidence type="ECO:0000256" key="2">
    <source>
        <dbReference type="ARBA" id="ARBA00022490"/>
    </source>
</evidence>
<keyword evidence="4 6" id="KW-0802">TPR repeat</keyword>
<feature type="repeat" description="TPR" evidence="6">
    <location>
        <begin position="171"/>
        <end position="204"/>
    </location>
</feature>
<dbReference type="InterPro" id="IPR051476">
    <property type="entry name" value="Bac_ResReg_Asp_Phosphatase"/>
</dbReference>
<evidence type="ECO:0000256" key="7">
    <source>
        <dbReference type="SAM" id="Coils"/>
    </source>
</evidence>
<keyword evidence="7" id="KW-0175">Coiled coil</keyword>
<gene>
    <name evidence="8" type="ORF">GCM10009001_34040</name>
</gene>
<proteinExistence type="inferred from homology"/>
<dbReference type="EMBL" id="BAAADS010000025">
    <property type="protein sequence ID" value="GAA0613986.1"/>
    <property type="molecule type" value="Genomic_DNA"/>
</dbReference>
<accession>A0ABN1GLF3</accession>
<evidence type="ECO:0008006" key="10">
    <source>
        <dbReference type="Google" id="ProtNLM"/>
    </source>
</evidence>
<dbReference type="RefSeq" id="WP_343815893.1">
    <property type="nucleotide sequence ID" value="NZ_BAAADS010000025.1"/>
</dbReference>
<keyword evidence="2" id="KW-0963">Cytoplasm</keyword>
<comment type="subcellular location">
    <subcellularLocation>
        <location evidence="1">Cytoplasm</location>
    </subcellularLocation>
</comment>
<sequence>MDILNLEELVTDDVSDELRGRMVELLDELKENHYPNVLTKLYGIYEMDEVDEKLTDNLKLIEAICHAQIGESKQASEILRRLFNDNPDLDMLMQIGELAYICDYKLARRIMSAAVKQVDEKDIDRIRVARCYLILGETEEKLDKMTRAIKYFKQGLTYFEDADERAHHMILYLHFKIGMLYSTQNKEDESVEYLNKVIDMAGDNEPEMKIRSLVSIAKTYGSMNKSEKVLPYLEEALELLPGSKLENSLAHAEALTEMAFYYFNESELAEAVPYYKQAIQMYRKLDYVSHRQIGMIYMQYAYCLEHKEDENIRQAADNYEKAIDRLEKAQDRQLLENALADVIAFFNAHHYDKKKRYYEDKFVKMSNSYSS</sequence>
<dbReference type="PANTHER" id="PTHR46630:SF1">
    <property type="entry name" value="TETRATRICOPEPTIDE REPEAT PROTEIN 29"/>
    <property type="match status" value="1"/>
</dbReference>
<organism evidence="8 9">
    <name type="scientific">Virgibacillus siamensis</name>
    <dbReference type="NCBI Taxonomy" id="480071"/>
    <lineage>
        <taxon>Bacteria</taxon>
        <taxon>Bacillati</taxon>
        <taxon>Bacillota</taxon>
        <taxon>Bacilli</taxon>
        <taxon>Bacillales</taxon>
        <taxon>Bacillaceae</taxon>
        <taxon>Virgibacillus</taxon>
    </lineage>
</organism>
<feature type="coiled-coil region" evidence="7">
    <location>
        <begin position="309"/>
        <end position="336"/>
    </location>
</feature>
<comment type="caution">
    <text evidence="8">The sequence shown here is derived from an EMBL/GenBank/DDBJ whole genome shotgun (WGS) entry which is preliminary data.</text>
</comment>
<evidence type="ECO:0000313" key="9">
    <source>
        <dbReference type="Proteomes" id="UP001500866"/>
    </source>
</evidence>
<feature type="repeat" description="TPR" evidence="6">
    <location>
        <begin position="252"/>
        <end position="285"/>
    </location>
</feature>
<evidence type="ECO:0000256" key="5">
    <source>
        <dbReference type="ARBA" id="ARBA00038253"/>
    </source>
</evidence>
<keyword evidence="9" id="KW-1185">Reference proteome</keyword>
<reference evidence="8 9" key="1">
    <citation type="journal article" date="2019" name="Int. J. Syst. Evol. Microbiol.">
        <title>The Global Catalogue of Microorganisms (GCM) 10K type strain sequencing project: providing services to taxonomists for standard genome sequencing and annotation.</title>
        <authorList>
            <consortium name="The Broad Institute Genomics Platform"/>
            <consortium name="The Broad Institute Genome Sequencing Center for Infectious Disease"/>
            <person name="Wu L."/>
            <person name="Ma J."/>
        </authorList>
    </citation>
    <scope>NUCLEOTIDE SEQUENCE [LARGE SCALE GENOMIC DNA]</scope>
    <source>
        <strain evidence="8 9">JCM 15395</strain>
    </source>
</reference>
<evidence type="ECO:0000256" key="4">
    <source>
        <dbReference type="ARBA" id="ARBA00022803"/>
    </source>
</evidence>
<dbReference type="Proteomes" id="UP001500866">
    <property type="component" value="Unassembled WGS sequence"/>
</dbReference>
<dbReference type="SMART" id="SM00028">
    <property type="entry name" value="TPR"/>
    <property type="match status" value="4"/>
</dbReference>
<evidence type="ECO:0000256" key="6">
    <source>
        <dbReference type="PROSITE-ProRule" id="PRU00339"/>
    </source>
</evidence>
<dbReference type="InterPro" id="IPR011990">
    <property type="entry name" value="TPR-like_helical_dom_sf"/>
</dbReference>
<protein>
    <recommendedName>
        <fullName evidence="10">Tetratricopeptide repeat protein</fullName>
    </recommendedName>
</protein>